<comment type="caution">
    <text evidence="2">The sequence shown here is derived from an EMBL/GenBank/DDBJ whole genome shotgun (WGS) entry which is preliminary data.</text>
</comment>
<evidence type="ECO:0000313" key="3">
    <source>
        <dbReference type="Proteomes" id="UP000269945"/>
    </source>
</evidence>
<keyword evidence="3" id="KW-1185">Reference proteome</keyword>
<proteinExistence type="predicted"/>
<reference evidence="2 3" key="1">
    <citation type="submission" date="2018-10" db="EMBL/GenBank/DDBJ databases">
        <authorList>
            <person name="Ekblom R."/>
            <person name="Jareborg N."/>
        </authorList>
    </citation>
    <scope>NUCLEOTIDE SEQUENCE [LARGE SCALE GENOMIC DNA]</scope>
    <source>
        <tissue evidence="2">Muscle</tissue>
    </source>
</reference>
<gene>
    <name evidence="2" type="ORF">BN2614_LOCUS1</name>
</gene>
<dbReference type="Proteomes" id="UP000269945">
    <property type="component" value="Unassembled WGS sequence"/>
</dbReference>
<organism evidence="2 3">
    <name type="scientific">Gulo gulo</name>
    <name type="common">Wolverine</name>
    <name type="synonym">Gluton</name>
    <dbReference type="NCBI Taxonomy" id="48420"/>
    <lineage>
        <taxon>Eukaryota</taxon>
        <taxon>Metazoa</taxon>
        <taxon>Chordata</taxon>
        <taxon>Craniata</taxon>
        <taxon>Vertebrata</taxon>
        <taxon>Euteleostomi</taxon>
        <taxon>Mammalia</taxon>
        <taxon>Eutheria</taxon>
        <taxon>Laurasiatheria</taxon>
        <taxon>Carnivora</taxon>
        <taxon>Caniformia</taxon>
        <taxon>Musteloidea</taxon>
        <taxon>Mustelidae</taxon>
        <taxon>Guloninae</taxon>
        <taxon>Gulo</taxon>
    </lineage>
</organism>
<protein>
    <submittedName>
        <fullName evidence="2">Uncharacterized protein</fullName>
    </submittedName>
</protein>
<feature type="compositionally biased region" description="Polar residues" evidence="1">
    <location>
        <begin position="1"/>
        <end position="21"/>
    </location>
</feature>
<dbReference type="EMBL" id="CYRY02000294">
    <property type="protein sequence ID" value="VCW49320.1"/>
    <property type="molecule type" value="Genomic_DNA"/>
</dbReference>
<sequence>MRWTERGSSPSRPSGQDQATGHGSFPLLYPSPQMASQPSTQPLL</sequence>
<evidence type="ECO:0000256" key="1">
    <source>
        <dbReference type="SAM" id="MobiDB-lite"/>
    </source>
</evidence>
<feature type="region of interest" description="Disordered" evidence="1">
    <location>
        <begin position="1"/>
        <end position="44"/>
    </location>
</feature>
<name>A0A9X9PSU1_GULGU</name>
<evidence type="ECO:0000313" key="2">
    <source>
        <dbReference type="EMBL" id="VCW49320.1"/>
    </source>
</evidence>
<dbReference type="AlphaFoldDB" id="A0A9X9PSU1"/>
<feature type="compositionally biased region" description="Polar residues" evidence="1">
    <location>
        <begin position="33"/>
        <end position="44"/>
    </location>
</feature>
<accession>A0A9X9PSU1</accession>